<evidence type="ECO:0000313" key="3">
    <source>
        <dbReference type="EMBL" id="SMB89786.1"/>
    </source>
</evidence>
<keyword evidence="4" id="KW-1185">Reference proteome</keyword>
<keyword evidence="1" id="KW-0812">Transmembrane</keyword>
<sequence length="244" mass="27180">MIKKGLKQALLLSAVLSAGGCTSAMWGSGTAVDTQDIYHRLGEDKVHAFGYARADSGQLKQGSLVMMGERYWYVVEPQASERLLPVLNAKLQHSYQIFSPGANKEQLVELPVTIEDESGKFSSSFCLRYPVDTSQNNKQAAQEKTALQALRFRPISEEPSLMTYERCFSARGQLYDKPLQVKQNYRFEQYVPVKLQTAERKTVVKSGSKLLRNIVLTPLTLVGDAVVTVIAVPIFAISKPKLMF</sequence>
<keyword evidence="1" id="KW-0472">Membrane</keyword>
<proteinExistence type="predicted"/>
<feature type="chain" id="PRO_5013184494" evidence="2">
    <location>
        <begin position="27"/>
        <end position="244"/>
    </location>
</feature>
<evidence type="ECO:0000256" key="1">
    <source>
        <dbReference type="SAM" id="Phobius"/>
    </source>
</evidence>
<gene>
    <name evidence="3" type="ORF">SAMN05660772_01405</name>
</gene>
<protein>
    <submittedName>
        <fullName evidence="3">Uncharacterized protein</fullName>
    </submittedName>
</protein>
<feature type="signal peptide" evidence="2">
    <location>
        <begin position="1"/>
        <end position="26"/>
    </location>
</feature>
<keyword evidence="1" id="KW-1133">Transmembrane helix</keyword>
<dbReference type="Proteomes" id="UP000192408">
    <property type="component" value="Unassembled WGS sequence"/>
</dbReference>
<evidence type="ECO:0000256" key="2">
    <source>
        <dbReference type="SAM" id="SignalP"/>
    </source>
</evidence>
<dbReference type="AlphaFoldDB" id="A0A1W1V948"/>
<evidence type="ECO:0000313" key="4">
    <source>
        <dbReference type="Proteomes" id="UP000192408"/>
    </source>
</evidence>
<name>A0A1W1V948_9PAST</name>
<reference evidence="4" key="1">
    <citation type="submission" date="2017-04" db="EMBL/GenBank/DDBJ databases">
        <authorList>
            <person name="Varghese N."/>
            <person name="Submissions S."/>
        </authorList>
    </citation>
    <scope>NUCLEOTIDE SEQUENCE [LARGE SCALE GENOMIC DNA]</scope>
    <source>
        <strain evidence="4">DSM 23072</strain>
    </source>
</reference>
<dbReference type="EMBL" id="FWWV01000067">
    <property type="protein sequence ID" value="SMB89786.1"/>
    <property type="molecule type" value="Genomic_DNA"/>
</dbReference>
<organism evidence="3 4">
    <name type="scientific">Pasteurella testudinis DSM 23072</name>
    <dbReference type="NCBI Taxonomy" id="1122938"/>
    <lineage>
        <taxon>Bacteria</taxon>
        <taxon>Pseudomonadati</taxon>
        <taxon>Pseudomonadota</taxon>
        <taxon>Gammaproteobacteria</taxon>
        <taxon>Pasteurellales</taxon>
        <taxon>Pasteurellaceae</taxon>
        <taxon>Pasteurella</taxon>
    </lineage>
</organism>
<dbReference type="PROSITE" id="PS51257">
    <property type="entry name" value="PROKAR_LIPOPROTEIN"/>
    <property type="match status" value="1"/>
</dbReference>
<accession>A0A1W1V948</accession>
<dbReference type="RefSeq" id="WP_084258028.1">
    <property type="nucleotide sequence ID" value="NZ_FWWV01000067.1"/>
</dbReference>
<feature type="transmembrane region" description="Helical" evidence="1">
    <location>
        <begin position="215"/>
        <end position="237"/>
    </location>
</feature>
<keyword evidence="2" id="KW-0732">Signal</keyword>